<organism evidence="1 2">
    <name type="scientific">Candidatus Desulfovibrio intestinavium</name>
    <dbReference type="NCBI Taxonomy" id="2838534"/>
    <lineage>
        <taxon>Bacteria</taxon>
        <taxon>Pseudomonadati</taxon>
        <taxon>Thermodesulfobacteriota</taxon>
        <taxon>Desulfovibrionia</taxon>
        <taxon>Desulfovibrionales</taxon>
        <taxon>Desulfovibrionaceae</taxon>
        <taxon>Desulfovibrio</taxon>
    </lineage>
</organism>
<sequence>MSIDTMTWNELPEFDNKRVIIFGTDKDGTALMEHIQTRHPSITVDFFLKQPTATHRQHFGLPVLTVEEARAQGLLAGANILIAHTKPVDVLNTLLDDSPAEIRLVSRLLHGLFHAGNASAPLRAEKRITPFFLERGTPQIPALVTNAYQAGGPGGESVFEMADFQNQEYVTWHMPSPACPLSLKELSTVVPQDALPMRMSHLSYLLWKRSVHVTQLSPSRRWLMGVRYNWFWLDILNTETGELTRWHDLPPEDGLWDYVATGDFDGERDSFLFVRWPVADAIAGMRDGSNRVHCQVGRLDLDTMRADILHEFDFQDRIHQCTISGDGRYMVFAPMRMLRPGGDPRQLKQEDIMRNLQETVVLDSMATLDLHTGKVWFTEIPYPIPAHFELDPFDPHVFYVSTHSLMPHADGVLCFQPGTLHKMRILDGETVMEGTYTHPGFIRTTQHCVFAWNGAPYIAATNQNKLEIIDAREMRLWHCHKIADDPFYDNADFNDPEFLKKPFNLPPQPAWCDSVSASGDGRYLVLHLHDRFAIFDMEKKSVVGSVVHRDNARPSSHGRYWMQNAPQDCIESRYRAFRR</sequence>
<name>A0A9D2KRI9_9BACT</name>
<gene>
    <name evidence="1" type="ORF">H9784_11205</name>
</gene>
<comment type="caution">
    <text evidence="1">The sequence shown here is derived from an EMBL/GenBank/DDBJ whole genome shotgun (WGS) entry which is preliminary data.</text>
</comment>
<reference evidence="1" key="2">
    <citation type="submission" date="2021-04" db="EMBL/GenBank/DDBJ databases">
        <authorList>
            <person name="Gilroy R."/>
        </authorList>
    </citation>
    <scope>NUCLEOTIDE SEQUENCE</scope>
    <source>
        <strain evidence="1">5032</strain>
    </source>
</reference>
<protein>
    <submittedName>
        <fullName evidence="1">Uncharacterized protein</fullName>
    </submittedName>
</protein>
<dbReference type="InterPro" id="IPR011044">
    <property type="entry name" value="Quino_amine_DH_bsu"/>
</dbReference>
<dbReference type="Proteomes" id="UP000823821">
    <property type="component" value="Unassembled WGS sequence"/>
</dbReference>
<proteinExistence type="predicted"/>
<evidence type="ECO:0000313" key="1">
    <source>
        <dbReference type="EMBL" id="HJA80113.1"/>
    </source>
</evidence>
<reference evidence="1" key="1">
    <citation type="journal article" date="2021" name="PeerJ">
        <title>Extensive microbial diversity within the chicken gut microbiome revealed by metagenomics and culture.</title>
        <authorList>
            <person name="Gilroy R."/>
            <person name="Ravi A."/>
            <person name="Getino M."/>
            <person name="Pursley I."/>
            <person name="Horton D.L."/>
            <person name="Alikhan N.F."/>
            <person name="Baker D."/>
            <person name="Gharbi K."/>
            <person name="Hall N."/>
            <person name="Watson M."/>
            <person name="Adriaenssens E.M."/>
            <person name="Foster-Nyarko E."/>
            <person name="Jarju S."/>
            <person name="Secka A."/>
            <person name="Antonio M."/>
            <person name="Oren A."/>
            <person name="Chaudhuri R.R."/>
            <person name="La Ragione R."/>
            <person name="Hildebrand F."/>
            <person name="Pallen M.J."/>
        </authorList>
    </citation>
    <scope>NUCLEOTIDE SEQUENCE</scope>
    <source>
        <strain evidence="1">5032</strain>
    </source>
</reference>
<evidence type="ECO:0000313" key="2">
    <source>
        <dbReference type="Proteomes" id="UP000823821"/>
    </source>
</evidence>
<accession>A0A9D2KRI9</accession>
<dbReference type="SUPFAM" id="SSF50969">
    <property type="entry name" value="YVTN repeat-like/Quinoprotein amine dehydrogenase"/>
    <property type="match status" value="1"/>
</dbReference>
<dbReference type="EMBL" id="DWZD01000054">
    <property type="protein sequence ID" value="HJA80113.1"/>
    <property type="molecule type" value="Genomic_DNA"/>
</dbReference>
<dbReference type="AlphaFoldDB" id="A0A9D2KRI9"/>